<dbReference type="InterPro" id="IPR010496">
    <property type="entry name" value="AL/BT2_dom"/>
</dbReference>
<dbReference type="Pfam" id="PF04616">
    <property type="entry name" value="Glyco_hydro_43"/>
    <property type="match status" value="2"/>
</dbReference>
<dbReference type="SUPFAM" id="SSF49265">
    <property type="entry name" value="Fibronectin type III"/>
    <property type="match status" value="2"/>
</dbReference>
<dbReference type="RefSeq" id="WP_345587506.1">
    <property type="nucleotide sequence ID" value="NZ_BAABJG010000010.1"/>
</dbReference>
<dbReference type="Gene3D" id="2.60.40.10">
    <property type="entry name" value="Immunoglobulins"/>
    <property type="match status" value="2"/>
</dbReference>
<dbReference type="Pfam" id="PF22633">
    <property type="entry name" value="F5_F8_type_C_2"/>
    <property type="match status" value="1"/>
</dbReference>
<evidence type="ECO:0000256" key="3">
    <source>
        <dbReference type="ARBA" id="ARBA00023295"/>
    </source>
</evidence>
<feature type="domain" description="Fibronectin type-III" evidence="6">
    <location>
        <begin position="214"/>
        <end position="303"/>
    </location>
</feature>
<dbReference type="InterPro" id="IPR013783">
    <property type="entry name" value="Ig-like_fold"/>
</dbReference>
<reference evidence="8" key="1">
    <citation type="journal article" date="2019" name="Int. J. Syst. Evol. Microbiol.">
        <title>The Global Catalogue of Microorganisms (GCM) 10K type strain sequencing project: providing services to taxonomists for standard genome sequencing and annotation.</title>
        <authorList>
            <consortium name="The Broad Institute Genomics Platform"/>
            <consortium name="The Broad Institute Genome Sequencing Center for Infectious Disease"/>
            <person name="Wu L."/>
            <person name="Ma J."/>
        </authorList>
    </citation>
    <scope>NUCLEOTIDE SEQUENCE [LARGE SCALE GENOMIC DNA]</scope>
    <source>
        <strain evidence="8">CCUG 53270</strain>
    </source>
</reference>
<dbReference type="Gene3D" id="2.115.10.20">
    <property type="entry name" value="Glycosyl hydrolase domain, family 43"/>
    <property type="match status" value="2"/>
</dbReference>
<dbReference type="EMBL" id="JBHTLU010000047">
    <property type="protein sequence ID" value="MFD1224742.1"/>
    <property type="molecule type" value="Genomic_DNA"/>
</dbReference>
<dbReference type="PROSITE" id="PS50853">
    <property type="entry name" value="FN3"/>
    <property type="match status" value="2"/>
</dbReference>
<proteinExistence type="inferred from homology"/>
<dbReference type="PANTHER" id="PTHR22925:SF3">
    <property type="entry name" value="GLYCOSYL HYDROLASE FAMILY PROTEIN 43"/>
    <property type="match status" value="1"/>
</dbReference>
<evidence type="ECO:0000313" key="8">
    <source>
        <dbReference type="Proteomes" id="UP001597180"/>
    </source>
</evidence>
<dbReference type="InterPro" id="IPR008979">
    <property type="entry name" value="Galactose-bd-like_sf"/>
</dbReference>
<dbReference type="NCBIfam" id="NF047446">
    <property type="entry name" value="barrel_OmpL47"/>
    <property type="match status" value="1"/>
</dbReference>
<dbReference type="Pfam" id="PF00754">
    <property type="entry name" value="F5_F8_type_C"/>
    <property type="match status" value="1"/>
</dbReference>
<dbReference type="InterPro" id="IPR003961">
    <property type="entry name" value="FN3_dom"/>
</dbReference>
<evidence type="ECO:0000259" key="6">
    <source>
        <dbReference type="PROSITE" id="PS50853"/>
    </source>
</evidence>
<gene>
    <name evidence="7" type="ORF">ACFQ4B_31990</name>
</gene>
<dbReference type="Gene3D" id="2.60.120.560">
    <property type="entry name" value="Exo-inulinase, domain 1"/>
    <property type="match status" value="1"/>
</dbReference>
<feature type="domain" description="Fibronectin type-III" evidence="6">
    <location>
        <begin position="1047"/>
        <end position="1142"/>
    </location>
</feature>
<dbReference type="Pfam" id="PF07532">
    <property type="entry name" value="Big_4"/>
    <property type="match status" value="1"/>
</dbReference>
<dbReference type="InterPro" id="IPR058094">
    <property type="entry name" value="Ig-like_OmpL47-like"/>
</dbReference>
<dbReference type="PROSITE" id="PS50022">
    <property type="entry name" value="FA58C_3"/>
    <property type="match status" value="2"/>
</dbReference>
<dbReference type="SMART" id="SM00060">
    <property type="entry name" value="FN3"/>
    <property type="match status" value="2"/>
</dbReference>
<keyword evidence="8" id="KW-1185">Reference proteome</keyword>
<dbReference type="SUPFAM" id="SSF75005">
    <property type="entry name" value="Arabinanase/levansucrase/invertase"/>
    <property type="match status" value="2"/>
</dbReference>
<dbReference type="InterPro" id="IPR006710">
    <property type="entry name" value="Glyco_hydro_43"/>
</dbReference>
<dbReference type="Pfam" id="PF06439">
    <property type="entry name" value="3keto-disac_hyd"/>
    <property type="match status" value="1"/>
</dbReference>
<evidence type="ECO:0000313" key="7">
    <source>
        <dbReference type="EMBL" id="MFD1224742.1"/>
    </source>
</evidence>
<keyword evidence="2" id="KW-0378">Hydrolase</keyword>
<accession>A0ABW3UV03</accession>
<dbReference type="Gene3D" id="3.30.1920.20">
    <property type="match status" value="1"/>
</dbReference>
<feature type="signal peptide" evidence="4">
    <location>
        <begin position="1"/>
        <end position="30"/>
    </location>
</feature>
<dbReference type="PANTHER" id="PTHR22925">
    <property type="entry name" value="GLYCOSYL HYDROLASE 43 FAMILY MEMBER"/>
    <property type="match status" value="1"/>
</dbReference>
<dbReference type="Proteomes" id="UP001597180">
    <property type="component" value="Unassembled WGS sequence"/>
</dbReference>
<dbReference type="InterPro" id="IPR046780">
    <property type="entry name" value="aBig_2"/>
</dbReference>
<feature type="domain" description="F5/8 type C" evidence="5">
    <location>
        <begin position="890"/>
        <end position="991"/>
    </location>
</feature>
<protein>
    <submittedName>
        <fullName evidence="7">Family 43 glycosylhydrolase</fullName>
    </submittedName>
</protein>
<dbReference type="InterPro" id="IPR000421">
    <property type="entry name" value="FA58C"/>
</dbReference>
<comment type="caution">
    <text evidence="7">The sequence shown here is derived from an EMBL/GenBank/DDBJ whole genome shotgun (WGS) entry which is preliminary data.</text>
</comment>
<dbReference type="InterPro" id="IPR036116">
    <property type="entry name" value="FN3_sf"/>
</dbReference>
<evidence type="ECO:0000256" key="1">
    <source>
        <dbReference type="ARBA" id="ARBA00009865"/>
    </source>
</evidence>
<dbReference type="SUPFAM" id="SSF49785">
    <property type="entry name" value="Galactose-binding domain-like"/>
    <property type="match status" value="2"/>
</dbReference>
<feature type="chain" id="PRO_5046793655" evidence="4">
    <location>
        <begin position="31"/>
        <end position="1839"/>
    </location>
</feature>
<dbReference type="Pfam" id="PF20578">
    <property type="entry name" value="aBig_2"/>
    <property type="match status" value="1"/>
</dbReference>
<comment type="similarity">
    <text evidence="1">Belongs to the glycosyl hydrolase 43 family.</text>
</comment>
<evidence type="ECO:0000256" key="2">
    <source>
        <dbReference type="ARBA" id="ARBA00022801"/>
    </source>
</evidence>
<evidence type="ECO:0000259" key="5">
    <source>
        <dbReference type="PROSITE" id="PS50022"/>
    </source>
</evidence>
<evidence type="ECO:0000256" key="4">
    <source>
        <dbReference type="SAM" id="SignalP"/>
    </source>
</evidence>
<organism evidence="7 8">
    <name type="scientific">Paenibacillus vulneris</name>
    <dbReference type="NCBI Taxonomy" id="1133364"/>
    <lineage>
        <taxon>Bacteria</taxon>
        <taxon>Bacillati</taxon>
        <taxon>Bacillota</taxon>
        <taxon>Bacilli</taxon>
        <taxon>Bacillales</taxon>
        <taxon>Paenibacillaceae</taxon>
        <taxon>Paenibacillus</taxon>
    </lineage>
</organism>
<dbReference type="Gene3D" id="2.60.120.260">
    <property type="entry name" value="Galactose-binding domain-like"/>
    <property type="match status" value="2"/>
</dbReference>
<name>A0ABW3UV03_9BACL</name>
<dbReference type="CDD" id="cd18822">
    <property type="entry name" value="GH43_CtGH43-like"/>
    <property type="match status" value="2"/>
</dbReference>
<keyword evidence="4" id="KW-0732">Signal</keyword>
<sequence length="1839" mass="203561">MRLRRWLSIVLILLQAAGILSFASVSQAEAAANQAVLLSDTFEDGSFARWTISGGTWSVTDDGTASGNKMLYQSNTSQEAYATAGDSGWTDYIYETKIQLVDDGPYPGMLARFKDTNNYYYFRLNPTSINKLELNKKVNGTDSTLASVNFPTQKGRWYTMRMALEGASIRCYLDGNLIFNVTDSSLASGKIGFRTKWGKAGMDDIAVKPIPDPKPAAPALTAGAPTFTTIPLSWAAAEGEVRYRLYRSTKPDSGFVLVYDGAGTSYEDQNLTLGTTYYYNVTVEQNGYESPLSPALSVTTASPSDADSVALDKAALTVPEVVTGHLSLPHTGAYLSEISWKSDHEAHLRPDGVISRPPIGEADLPVKLTATIKRGAATDTKSFTVTIRAQDPFTGYLMEYRKKSSLPGERFYAVSRDGKAWTGLNGGSAVPQSILDQALGTAGSDPSVFKALSEDKWYKYEFANGSWSLYSALNSAGSWSKENSSVSMPADAVTGSFKLISEKEWGYLVNELSSLKSPNVLKLTTKAGIAPRLPELVKVDYTNGLYANLEVAWDAVDPKHYAAASTFTAGGTVKGGTTRVQAEVTVIDESAYSDTIRNGEYWYDTSGGMIQAHGGSILKVDDTYYWFGEDKGHNSAVLYGVSIYASKDLKTWEYRNTVLKPDSHPELAYSKIERPKVLYNAATKKFVLWGHWETANSYSPSNVVVAVSDTVDGPYTFLYHFRPYGIGSRDFTLFQDDDGTAYLISATNNGADTSFFQLTDDYLYLDHHMYTILENVRREAPALVKKDGIYYMFSSGQSGWYPNQGKYTTTKNIKDPASWSELKLFGDPTSFYTQPAFIMTLNGSKETHTIYVGDRWNPSELRNSQYIWLPLQLENGIADMNYEREWNFDAATGEVQPSKDLLVSQGKPVTASGQASGFGASAANDGNYSNYFDWNSTSFPAYWRVDLEREYDLSRIDLSWRETNGSEVYYTYKVEASNDDVNYTTLVDQSKNKTTSFLSHKLSGTYRYVKVTILGEFGHSNNADKPVTWYRGLHEVRVYTSDRKLDPPAGLTATPFITTSQTKETSVNLNWSSVTNAQWYALYRSNDRNGTYSEIYTGRAAGYSDLNVTANQTYYYKVKAFHAGGASEDSAVASVRTFVVPDQLETYDNTVEMKWLDEAGNPRIFPTIQVGSTSYYYEYERDSSGFKQVNVQTSQDGEHWTPKKAVLTRDSHPELAACKFESLNFTYHEGTGKIVVWLHYENNKDYSLGRAAVLSGYPGEAMTFHGSFRPNGNDSRDMTFFKDDDGTGYLISAGNNNNDLFLYKLSPDYLTVEKQAAKIHEGKHREAPSMIKKDGFYYLFTSEAAGWYPSKGMYSSATSIEGPYSELRRIGNSTTFSAQSGGVWTIRGTDTTSYVMQANRWLQGWASGATGSMQRWLPIALDNGYASYDYYDQVLFNRKTGVVVPVQDGMLLSQGKPAMAQDSADGKPASYANDGDYTTSWTAANNSWPKWWMVDLEDVYDLSRIQISWYLVNGSEGYHRYQIETSKDGVTFTTALDRTDNKDYGFTSDKLSVEARYVRVKMIDAVLWNNPGNNWYTPQLGEVKVFGYPVDRKPPVTTAVVTPALPDGKNGWYVHPVTVSLAVYDNLPGTFKTEYSLDGGGTWLSYTGAVTVQQNGMNPFTYRSTDRAGNVEAAQKVTIKLDTEAPTITVTGVVYDRMSDAGTWLPLITMKDNVSGIDESTAQATLDSKAYKLGEAIALYTLPLGSHSLVVSVSDNAGNTKSSTVTFQTYASVDGLKALVARFVQNGWIDNAGIANSLQVKLEHNNIKAFIHEVEAQSNKHITKEAAGYLLRDASAIAR</sequence>
<dbReference type="InterPro" id="IPR023296">
    <property type="entry name" value="Glyco_hydro_beta-prop_sf"/>
</dbReference>
<dbReference type="InterPro" id="IPR011081">
    <property type="entry name" value="Big_4"/>
</dbReference>
<keyword evidence="3" id="KW-0326">Glycosidase</keyword>
<feature type="domain" description="F5/8 type C" evidence="5">
    <location>
        <begin position="1439"/>
        <end position="1588"/>
    </location>
</feature>
<dbReference type="CDD" id="cd00063">
    <property type="entry name" value="FN3"/>
    <property type="match status" value="2"/>
</dbReference>